<evidence type="ECO:0000256" key="2">
    <source>
        <dbReference type="ARBA" id="ARBA00022729"/>
    </source>
</evidence>
<keyword evidence="10" id="KW-1185">Reference proteome</keyword>
<dbReference type="PANTHER" id="PTHR30332:SF24">
    <property type="entry name" value="SECRETIN GSPD-RELATED"/>
    <property type="match status" value="1"/>
</dbReference>
<name>A0A518GIH2_9PLAN</name>
<dbReference type="Pfam" id="PF03958">
    <property type="entry name" value="Secretin_N"/>
    <property type="match status" value="4"/>
</dbReference>
<feature type="region of interest" description="Disordered" evidence="6">
    <location>
        <begin position="1346"/>
        <end position="1469"/>
    </location>
</feature>
<feature type="domain" description="NolW-like" evidence="8">
    <location>
        <begin position="648"/>
        <end position="712"/>
    </location>
</feature>
<organism evidence="9 10">
    <name type="scientific">Planctopirus ephydatiae</name>
    <dbReference type="NCBI Taxonomy" id="2528019"/>
    <lineage>
        <taxon>Bacteria</taxon>
        <taxon>Pseudomonadati</taxon>
        <taxon>Planctomycetota</taxon>
        <taxon>Planctomycetia</taxon>
        <taxon>Planctomycetales</taxon>
        <taxon>Planctomycetaceae</taxon>
        <taxon>Planctopirus</taxon>
    </lineage>
</organism>
<evidence type="ECO:0000256" key="6">
    <source>
        <dbReference type="SAM" id="MobiDB-lite"/>
    </source>
</evidence>
<keyword evidence="3" id="KW-0472">Membrane</keyword>
<evidence type="ECO:0000313" key="10">
    <source>
        <dbReference type="Proteomes" id="UP000315349"/>
    </source>
</evidence>
<evidence type="ECO:0000259" key="8">
    <source>
        <dbReference type="Pfam" id="PF03958"/>
    </source>
</evidence>
<dbReference type="PRINTS" id="PR00811">
    <property type="entry name" value="BCTERIALGSPD"/>
</dbReference>
<dbReference type="PANTHER" id="PTHR30332">
    <property type="entry name" value="PROBABLE GENERAL SECRETION PATHWAY PROTEIN D"/>
    <property type="match status" value="1"/>
</dbReference>
<proteinExistence type="inferred from homology"/>
<feature type="region of interest" description="Disordered" evidence="6">
    <location>
        <begin position="481"/>
        <end position="518"/>
    </location>
</feature>
<dbReference type="OrthoDB" id="9779724at2"/>
<keyword evidence="5" id="KW-0813">Transport</keyword>
<feature type="compositionally biased region" description="Pro residues" evidence="6">
    <location>
        <begin position="1358"/>
        <end position="1370"/>
    </location>
</feature>
<dbReference type="InterPro" id="IPR005644">
    <property type="entry name" value="NolW-like"/>
</dbReference>
<gene>
    <name evidence="9" type="primary">gspD_1</name>
    <name evidence="9" type="ORF">Spb1_02520</name>
</gene>
<evidence type="ECO:0000256" key="5">
    <source>
        <dbReference type="RuleBase" id="RU004004"/>
    </source>
</evidence>
<keyword evidence="2" id="KW-0732">Signal</keyword>
<evidence type="ECO:0000256" key="4">
    <source>
        <dbReference type="RuleBase" id="RU004003"/>
    </source>
</evidence>
<evidence type="ECO:0000313" key="9">
    <source>
        <dbReference type="EMBL" id="QDV28389.1"/>
    </source>
</evidence>
<reference evidence="9 10" key="1">
    <citation type="submission" date="2019-02" db="EMBL/GenBank/DDBJ databases">
        <title>Deep-cultivation of Planctomycetes and their phenomic and genomic characterization uncovers novel biology.</title>
        <authorList>
            <person name="Wiegand S."/>
            <person name="Jogler M."/>
            <person name="Boedeker C."/>
            <person name="Pinto D."/>
            <person name="Vollmers J."/>
            <person name="Rivas-Marin E."/>
            <person name="Kohn T."/>
            <person name="Peeters S.H."/>
            <person name="Heuer A."/>
            <person name="Rast P."/>
            <person name="Oberbeckmann S."/>
            <person name="Bunk B."/>
            <person name="Jeske O."/>
            <person name="Meyerdierks A."/>
            <person name="Storesund J.E."/>
            <person name="Kallscheuer N."/>
            <person name="Luecker S."/>
            <person name="Lage O.M."/>
            <person name="Pohl T."/>
            <person name="Merkel B.J."/>
            <person name="Hornburger P."/>
            <person name="Mueller R.-W."/>
            <person name="Bruemmer F."/>
            <person name="Labrenz M."/>
            <person name="Spormann A.M."/>
            <person name="Op den Camp H."/>
            <person name="Overmann J."/>
            <person name="Amann R."/>
            <person name="Jetten M.S.M."/>
            <person name="Mascher T."/>
            <person name="Medema M.H."/>
            <person name="Devos D.P."/>
            <person name="Kaster A.-K."/>
            <person name="Ovreas L."/>
            <person name="Rohde M."/>
            <person name="Galperin M.Y."/>
            <person name="Jogler C."/>
        </authorList>
    </citation>
    <scope>NUCLEOTIDE SEQUENCE [LARGE SCALE GENOMIC DNA]</scope>
    <source>
        <strain evidence="9 10">Spb1</strain>
    </source>
</reference>
<dbReference type="EMBL" id="CP036299">
    <property type="protein sequence ID" value="QDV28389.1"/>
    <property type="molecule type" value="Genomic_DNA"/>
</dbReference>
<dbReference type="InterPro" id="IPR004845">
    <property type="entry name" value="T2SS_GspD_CS"/>
</dbReference>
<dbReference type="GO" id="GO:0009279">
    <property type="term" value="C:cell outer membrane"/>
    <property type="evidence" value="ECO:0007669"/>
    <property type="project" value="UniProtKB-SubCell"/>
</dbReference>
<dbReference type="InterPro" id="IPR004846">
    <property type="entry name" value="T2SS/T3SS_dom"/>
</dbReference>
<feature type="compositionally biased region" description="Low complexity" evidence="6">
    <location>
        <begin position="206"/>
        <end position="216"/>
    </location>
</feature>
<dbReference type="GO" id="GO:0015627">
    <property type="term" value="C:type II protein secretion system complex"/>
    <property type="evidence" value="ECO:0007669"/>
    <property type="project" value="TreeGrafter"/>
</dbReference>
<evidence type="ECO:0000256" key="1">
    <source>
        <dbReference type="ARBA" id="ARBA00004370"/>
    </source>
</evidence>
<feature type="domain" description="NolW-like" evidence="8">
    <location>
        <begin position="719"/>
        <end position="830"/>
    </location>
</feature>
<dbReference type="Pfam" id="PF00263">
    <property type="entry name" value="Secretin"/>
    <property type="match status" value="1"/>
</dbReference>
<comment type="similarity">
    <text evidence="4">Belongs to the bacterial secretin family.</text>
</comment>
<feature type="region of interest" description="Disordered" evidence="6">
    <location>
        <begin position="206"/>
        <end position="249"/>
    </location>
</feature>
<sequence>MYAISDRASSHRQYLPHLLSYGSHMLTSIPPGLRAVRTLFPQTQKSVWWGCAQLLLCTACTLLSPSEMVYGREPIVPLTNGQQKVSPHHTNSGYGVNAPAVGDQQDSGPRVKLNHWGSNWQKVFEQLAEESQSELIMERVPTGRFTRIDKQEYSRADAIRILNKEIEPLGFRLIEKGKFIVLMDLPSIRPKYQPVELHTSPYTPAQQLQAQQSQSAYGPPLQTPGMQPARPVTPPPSGPYAQVPPGMSAQHPLSAPYEAAPTLHPGQIQQISGQQIAGLPSQSPVAPLPAAQTPQNFMPQNVVTQNVMTLGHEVPAAANTHPLSQPVAPAAGHPLAASEIKPVPQPVAKPPVAIAFKPRQHKAAELAKVLYRSHKDNARLVDAGRAGKPAFSVSRLPGKSKTAIEFMVSIDDERDQLYIDGSEAVARGVVDLLTSLDTRGDWPSDAKIVPTTPQAAIMLAQYQPDLEKMRRQNRLTVAQAGNTPAANPQRENDDSFAPAPAQAKPEASQPPRGNSAISDVVTNLKGDVNIEAIGDLGVLILRGNEADVEQVMKVIRELEALSENTAPQLHVLYLSHTDSPAMSELLTLVFDSLAKFPGRATQPRQNVAIIPVDTPNALIIVAPKTDLDSILELAEELDQPTDPESEFEVFSLKTAVASQVVTNITAFYATRVGLGARVLAIADPRSNSVIVRARPRDLDQVKALIAKVDRDEMAAVNQVKIIPLKNAVAVELSTVINAAIQSVLSPPSNQAANQGGANSGLGGNQVAEDFRQVRPAILSFLAGDKKALRSGMLADIRITPDTRMNSLILSAPEQSIPLLEELIRQLDQPTAAVAEIKVFTLTNADASQLVTQLQQLFSPSGNQQGGGNNALRQQLGLAVAGADDASSNLIPLRFSVDTRTNSITAIGGAEALRVVEAILLRLDESDLRERKNVVFKLKNSPALAVSTAVTQFVNSQLQLSQQNPNLVSSVEQLEREVVVVPETGTNSLLISATPRYYDEITRLVMELDQAPRQVIIQALIVEVTLDNVDEFGVELGLQDSVLFDRSVVDDLVTLTETTTSPNGTQTTTQRVVSQTAAPGFLFNNPNTPLGNNTTIDPSRVGSQGLSSFSLGRVNNDLGYGGLVLSAGSESINVLIRALASRRRLQVLSRPQIRTLDNQQAQIQVGQQVPIVDGVQIGATGLANPQIRQDQAGIILTVTPRISPDGTIVMELIAEKSQFRGNGVPIFTDATNGNVIESPIKDISAARTAISVPNGQTVVMGGMITATDETSERKVPFIGDIPIVGHLFRYDSKSHVRTELLIFLTPRVISSDADSEFIKDVEMGRLHFIECEAEEIHGPLRAINAPVMGEPDWTNQLPPSVPPVNPMPPSPGLQNPPGNPAPQLLPQPPIPDVPGQTRKQLKDPSIQQASATDEMQPDPYGHLPDSGVIQITRPSVAESSKGSSPSRKGEPTKVQDKSAAPPRKWYSLRR</sequence>
<evidence type="ECO:0000256" key="3">
    <source>
        <dbReference type="ARBA" id="ARBA00023136"/>
    </source>
</evidence>
<feature type="domain" description="NolW-like" evidence="8">
    <location>
        <begin position="837"/>
        <end position="924"/>
    </location>
</feature>
<dbReference type="InterPro" id="IPR001775">
    <property type="entry name" value="GspD/PilQ"/>
</dbReference>
<feature type="compositionally biased region" description="Polar residues" evidence="6">
    <location>
        <begin position="1436"/>
        <end position="1445"/>
    </location>
</feature>
<dbReference type="Gene3D" id="3.30.1370.120">
    <property type="match status" value="5"/>
</dbReference>
<protein>
    <submittedName>
        <fullName evidence="9">Type II secretion system protein D</fullName>
    </submittedName>
</protein>
<dbReference type="InterPro" id="IPR050810">
    <property type="entry name" value="Bact_Secretion_Sys_Channel"/>
</dbReference>
<evidence type="ECO:0000259" key="7">
    <source>
        <dbReference type="Pfam" id="PF00263"/>
    </source>
</evidence>
<dbReference type="KEGG" id="peh:Spb1_02520"/>
<dbReference type="InterPro" id="IPR038591">
    <property type="entry name" value="NolW-like_sf"/>
</dbReference>
<feature type="compositionally biased region" description="Pro residues" evidence="6">
    <location>
        <begin position="1376"/>
        <end position="1391"/>
    </location>
</feature>
<feature type="domain" description="Type II/III secretion system secretin-like" evidence="7">
    <location>
        <begin position="1137"/>
        <end position="1308"/>
    </location>
</feature>
<accession>A0A518GIH2</accession>
<dbReference type="GO" id="GO:0009306">
    <property type="term" value="P:protein secretion"/>
    <property type="evidence" value="ECO:0007669"/>
    <property type="project" value="InterPro"/>
</dbReference>
<feature type="compositionally biased region" description="Basic and acidic residues" evidence="6">
    <location>
        <begin position="1446"/>
        <end position="1455"/>
    </location>
</feature>
<comment type="subcellular location">
    <subcellularLocation>
        <location evidence="5">Cell outer membrane</location>
    </subcellularLocation>
    <subcellularLocation>
        <location evidence="1">Membrane</location>
    </subcellularLocation>
</comment>
<dbReference type="Proteomes" id="UP000315349">
    <property type="component" value="Chromosome"/>
</dbReference>
<feature type="domain" description="NolW-like" evidence="8">
    <location>
        <begin position="933"/>
        <end position="1013"/>
    </location>
</feature>
<dbReference type="PROSITE" id="PS00875">
    <property type="entry name" value="T2SP_D"/>
    <property type="match status" value="1"/>
</dbReference>